<keyword evidence="2" id="KW-1185">Reference proteome</keyword>
<comment type="caution">
    <text evidence="1">The sequence shown here is derived from an EMBL/GenBank/DDBJ whole genome shotgun (WGS) entry which is preliminary data.</text>
</comment>
<reference evidence="1 2" key="1">
    <citation type="submission" date="2024-01" db="EMBL/GenBank/DDBJ databases">
        <title>The genomes of 5 underutilized Papilionoideae crops provide insights into root nodulation and disease resistanc.</title>
        <authorList>
            <person name="Jiang F."/>
        </authorList>
    </citation>
    <scope>NUCLEOTIDE SEQUENCE [LARGE SCALE GENOMIC DNA]</scope>
    <source>
        <strain evidence="1">LVBAO_FW01</strain>
        <tissue evidence="1">Leaves</tissue>
    </source>
</reference>
<accession>A0AAN9LSE1</accession>
<gene>
    <name evidence="1" type="ORF">VNO77_20223</name>
</gene>
<dbReference type="EMBL" id="JAYMYQ010000004">
    <property type="protein sequence ID" value="KAK7339549.1"/>
    <property type="molecule type" value="Genomic_DNA"/>
</dbReference>
<proteinExistence type="predicted"/>
<protein>
    <submittedName>
        <fullName evidence="1">Uncharacterized protein</fullName>
    </submittedName>
</protein>
<name>A0AAN9LSE1_CANGL</name>
<sequence>MHPVFSDGRGMKVRAVLSFVGNSGGERHFCTSGEKRGGGGFEGGGFWTLVFWGAILTVAGTMDSYGDGFGRL</sequence>
<dbReference type="AlphaFoldDB" id="A0AAN9LSE1"/>
<evidence type="ECO:0000313" key="2">
    <source>
        <dbReference type="Proteomes" id="UP001367508"/>
    </source>
</evidence>
<organism evidence="1 2">
    <name type="scientific">Canavalia gladiata</name>
    <name type="common">Sword bean</name>
    <name type="synonym">Dolichos gladiatus</name>
    <dbReference type="NCBI Taxonomy" id="3824"/>
    <lineage>
        <taxon>Eukaryota</taxon>
        <taxon>Viridiplantae</taxon>
        <taxon>Streptophyta</taxon>
        <taxon>Embryophyta</taxon>
        <taxon>Tracheophyta</taxon>
        <taxon>Spermatophyta</taxon>
        <taxon>Magnoliopsida</taxon>
        <taxon>eudicotyledons</taxon>
        <taxon>Gunneridae</taxon>
        <taxon>Pentapetalae</taxon>
        <taxon>rosids</taxon>
        <taxon>fabids</taxon>
        <taxon>Fabales</taxon>
        <taxon>Fabaceae</taxon>
        <taxon>Papilionoideae</taxon>
        <taxon>50 kb inversion clade</taxon>
        <taxon>NPAAA clade</taxon>
        <taxon>indigoferoid/millettioid clade</taxon>
        <taxon>Phaseoleae</taxon>
        <taxon>Canavalia</taxon>
    </lineage>
</organism>
<evidence type="ECO:0000313" key="1">
    <source>
        <dbReference type="EMBL" id="KAK7339549.1"/>
    </source>
</evidence>
<dbReference type="Proteomes" id="UP001367508">
    <property type="component" value="Unassembled WGS sequence"/>
</dbReference>